<reference evidence="1" key="4">
    <citation type="submission" date="2019-03" db="UniProtKB">
        <authorList>
            <consortium name="EnsemblPlants"/>
        </authorList>
    </citation>
    <scope>IDENTIFICATION</scope>
</reference>
<dbReference type="Gramene" id="AET2Gv21059200.1">
    <property type="protein sequence ID" value="AET2Gv21059200.1"/>
    <property type="gene ID" value="AET2Gv21059200"/>
</dbReference>
<accession>A0A453D1W5</accession>
<evidence type="ECO:0000313" key="2">
    <source>
        <dbReference type="Proteomes" id="UP000015105"/>
    </source>
</evidence>
<dbReference type="EnsemblPlants" id="AET2Gv21059200.1">
    <property type="protein sequence ID" value="AET2Gv21059200.1"/>
    <property type="gene ID" value="AET2Gv21059200"/>
</dbReference>
<reference evidence="2" key="1">
    <citation type="journal article" date="2014" name="Science">
        <title>Ancient hybridizations among the ancestral genomes of bread wheat.</title>
        <authorList>
            <consortium name="International Wheat Genome Sequencing Consortium,"/>
            <person name="Marcussen T."/>
            <person name="Sandve S.R."/>
            <person name="Heier L."/>
            <person name="Spannagl M."/>
            <person name="Pfeifer M."/>
            <person name="Jakobsen K.S."/>
            <person name="Wulff B.B."/>
            <person name="Steuernagel B."/>
            <person name="Mayer K.F."/>
            <person name="Olsen O.A."/>
        </authorList>
    </citation>
    <scope>NUCLEOTIDE SEQUENCE [LARGE SCALE GENOMIC DNA]</scope>
    <source>
        <strain evidence="2">cv. AL8/78</strain>
    </source>
</reference>
<sequence length="82" mass="9208">NRPHSWVGPFPSSSFPLLISQTQLEQSEGETVMAIWSSPRRPIQYSGGPASGCPAPSVCRAYFPPGLFFLPDLFRQERDDRR</sequence>
<dbReference type="Proteomes" id="UP000015105">
    <property type="component" value="Chromosome 2D"/>
</dbReference>
<dbReference type="AlphaFoldDB" id="A0A453D1W5"/>
<name>A0A453D1W5_AEGTS</name>
<evidence type="ECO:0000313" key="1">
    <source>
        <dbReference type="EnsemblPlants" id="AET2Gv21059200.1"/>
    </source>
</evidence>
<proteinExistence type="predicted"/>
<organism evidence="1 2">
    <name type="scientific">Aegilops tauschii subsp. strangulata</name>
    <name type="common">Goatgrass</name>
    <dbReference type="NCBI Taxonomy" id="200361"/>
    <lineage>
        <taxon>Eukaryota</taxon>
        <taxon>Viridiplantae</taxon>
        <taxon>Streptophyta</taxon>
        <taxon>Embryophyta</taxon>
        <taxon>Tracheophyta</taxon>
        <taxon>Spermatophyta</taxon>
        <taxon>Magnoliopsida</taxon>
        <taxon>Liliopsida</taxon>
        <taxon>Poales</taxon>
        <taxon>Poaceae</taxon>
        <taxon>BOP clade</taxon>
        <taxon>Pooideae</taxon>
        <taxon>Triticodae</taxon>
        <taxon>Triticeae</taxon>
        <taxon>Triticinae</taxon>
        <taxon>Aegilops</taxon>
    </lineage>
</organism>
<reference evidence="1" key="5">
    <citation type="journal article" date="2021" name="G3 (Bethesda)">
        <title>Aegilops tauschii genome assembly Aet v5.0 features greater sequence contiguity and improved annotation.</title>
        <authorList>
            <person name="Wang L."/>
            <person name="Zhu T."/>
            <person name="Rodriguez J.C."/>
            <person name="Deal K.R."/>
            <person name="Dubcovsky J."/>
            <person name="McGuire P.E."/>
            <person name="Lux T."/>
            <person name="Spannagl M."/>
            <person name="Mayer K.F.X."/>
            <person name="Baldrich P."/>
            <person name="Meyers B.C."/>
            <person name="Huo N."/>
            <person name="Gu Y.Q."/>
            <person name="Zhou H."/>
            <person name="Devos K.M."/>
            <person name="Bennetzen J.L."/>
            <person name="Unver T."/>
            <person name="Budak H."/>
            <person name="Gulick P.J."/>
            <person name="Galiba G."/>
            <person name="Kalapos B."/>
            <person name="Nelson D.R."/>
            <person name="Li P."/>
            <person name="You F.M."/>
            <person name="Luo M.C."/>
            <person name="Dvorak J."/>
        </authorList>
    </citation>
    <scope>NUCLEOTIDE SEQUENCE [LARGE SCALE GENOMIC DNA]</scope>
    <source>
        <strain evidence="1">cv. AL8/78</strain>
    </source>
</reference>
<keyword evidence="2" id="KW-1185">Reference proteome</keyword>
<reference evidence="1" key="3">
    <citation type="journal article" date="2017" name="Nature">
        <title>Genome sequence of the progenitor of the wheat D genome Aegilops tauschii.</title>
        <authorList>
            <person name="Luo M.C."/>
            <person name="Gu Y.Q."/>
            <person name="Puiu D."/>
            <person name="Wang H."/>
            <person name="Twardziok S.O."/>
            <person name="Deal K.R."/>
            <person name="Huo N."/>
            <person name="Zhu T."/>
            <person name="Wang L."/>
            <person name="Wang Y."/>
            <person name="McGuire P.E."/>
            <person name="Liu S."/>
            <person name="Long H."/>
            <person name="Ramasamy R.K."/>
            <person name="Rodriguez J.C."/>
            <person name="Van S.L."/>
            <person name="Yuan L."/>
            <person name="Wang Z."/>
            <person name="Xia Z."/>
            <person name="Xiao L."/>
            <person name="Anderson O.D."/>
            <person name="Ouyang S."/>
            <person name="Liang Y."/>
            <person name="Zimin A.V."/>
            <person name="Pertea G."/>
            <person name="Qi P."/>
            <person name="Bennetzen J.L."/>
            <person name="Dai X."/>
            <person name="Dawson M.W."/>
            <person name="Muller H.G."/>
            <person name="Kugler K."/>
            <person name="Rivarola-Duarte L."/>
            <person name="Spannagl M."/>
            <person name="Mayer K.F.X."/>
            <person name="Lu F.H."/>
            <person name="Bevan M.W."/>
            <person name="Leroy P."/>
            <person name="Li P."/>
            <person name="You F.M."/>
            <person name="Sun Q."/>
            <person name="Liu Z."/>
            <person name="Lyons E."/>
            <person name="Wicker T."/>
            <person name="Salzberg S.L."/>
            <person name="Devos K.M."/>
            <person name="Dvorak J."/>
        </authorList>
    </citation>
    <scope>NUCLEOTIDE SEQUENCE [LARGE SCALE GENOMIC DNA]</scope>
    <source>
        <strain evidence="1">cv. AL8/78</strain>
    </source>
</reference>
<protein>
    <submittedName>
        <fullName evidence="1">Uncharacterized protein</fullName>
    </submittedName>
</protein>
<reference evidence="2" key="2">
    <citation type="journal article" date="2017" name="Nat. Plants">
        <title>The Aegilops tauschii genome reveals multiple impacts of transposons.</title>
        <authorList>
            <person name="Zhao G."/>
            <person name="Zou C."/>
            <person name="Li K."/>
            <person name="Wang K."/>
            <person name="Li T."/>
            <person name="Gao L."/>
            <person name="Zhang X."/>
            <person name="Wang H."/>
            <person name="Yang Z."/>
            <person name="Liu X."/>
            <person name="Jiang W."/>
            <person name="Mao L."/>
            <person name="Kong X."/>
            <person name="Jiao Y."/>
            <person name="Jia J."/>
        </authorList>
    </citation>
    <scope>NUCLEOTIDE SEQUENCE [LARGE SCALE GENOMIC DNA]</scope>
    <source>
        <strain evidence="2">cv. AL8/78</strain>
    </source>
</reference>